<evidence type="ECO:0000313" key="1">
    <source>
        <dbReference type="EMBL" id="KAH3880016.1"/>
    </source>
</evidence>
<evidence type="ECO:0000313" key="2">
    <source>
        <dbReference type="Proteomes" id="UP000828390"/>
    </source>
</evidence>
<accession>A0A9D4MQT7</accession>
<proteinExistence type="predicted"/>
<gene>
    <name evidence="1" type="ORF">DPMN_003928</name>
</gene>
<dbReference type="EMBL" id="JAIWYP010000001">
    <property type="protein sequence ID" value="KAH3880016.1"/>
    <property type="molecule type" value="Genomic_DNA"/>
</dbReference>
<reference evidence="1" key="2">
    <citation type="submission" date="2020-11" db="EMBL/GenBank/DDBJ databases">
        <authorList>
            <person name="McCartney M.A."/>
            <person name="Auch B."/>
            <person name="Kono T."/>
            <person name="Mallez S."/>
            <person name="Becker A."/>
            <person name="Gohl D.M."/>
            <person name="Silverstein K.A.T."/>
            <person name="Koren S."/>
            <person name="Bechman K.B."/>
            <person name="Herman A."/>
            <person name="Abrahante J.E."/>
            <person name="Garbe J."/>
        </authorList>
    </citation>
    <scope>NUCLEOTIDE SEQUENCE</scope>
    <source>
        <strain evidence="1">Duluth1</strain>
        <tissue evidence="1">Whole animal</tissue>
    </source>
</reference>
<reference evidence="1" key="1">
    <citation type="journal article" date="2019" name="bioRxiv">
        <title>The Genome of the Zebra Mussel, Dreissena polymorpha: A Resource for Invasive Species Research.</title>
        <authorList>
            <person name="McCartney M.A."/>
            <person name="Auch B."/>
            <person name="Kono T."/>
            <person name="Mallez S."/>
            <person name="Zhang Y."/>
            <person name="Obille A."/>
            <person name="Becker A."/>
            <person name="Abrahante J.E."/>
            <person name="Garbe J."/>
            <person name="Badalamenti J.P."/>
            <person name="Herman A."/>
            <person name="Mangelson H."/>
            <person name="Liachko I."/>
            <person name="Sullivan S."/>
            <person name="Sone E.D."/>
            <person name="Koren S."/>
            <person name="Silverstein K.A.T."/>
            <person name="Beckman K.B."/>
            <person name="Gohl D.M."/>
        </authorList>
    </citation>
    <scope>NUCLEOTIDE SEQUENCE</scope>
    <source>
        <strain evidence="1">Duluth1</strain>
        <tissue evidence="1">Whole animal</tissue>
    </source>
</reference>
<dbReference type="AlphaFoldDB" id="A0A9D4MQT7"/>
<dbReference type="PANTHER" id="PTHR31513:SF2">
    <property type="entry name" value="MRAZ"/>
    <property type="match status" value="1"/>
</dbReference>
<keyword evidence="2" id="KW-1185">Reference proteome</keyword>
<name>A0A9D4MQT7_DREPO</name>
<dbReference type="Proteomes" id="UP000828390">
    <property type="component" value="Unassembled WGS sequence"/>
</dbReference>
<organism evidence="1 2">
    <name type="scientific">Dreissena polymorpha</name>
    <name type="common">Zebra mussel</name>
    <name type="synonym">Mytilus polymorpha</name>
    <dbReference type="NCBI Taxonomy" id="45954"/>
    <lineage>
        <taxon>Eukaryota</taxon>
        <taxon>Metazoa</taxon>
        <taxon>Spiralia</taxon>
        <taxon>Lophotrochozoa</taxon>
        <taxon>Mollusca</taxon>
        <taxon>Bivalvia</taxon>
        <taxon>Autobranchia</taxon>
        <taxon>Heteroconchia</taxon>
        <taxon>Euheterodonta</taxon>
        <taxon>Imparidentia</taxon>
        <taxon>Neoheterodontei</taxon>
        <taxon>Myida</taxon>
        <taxon>Dreissenoidea</taxon>
        <taxon>Dreissenidae</taxon>
        <taxon>Dreissena</taxon>
    </lineage>
</organism>
<sequence length="607" mass="64714">MGGQGYQTAGEGAGGRLAIHTWDYNIFKGELWAYTPGGSTIRDGGGPGTVFIEDKKGPFEYQSRLYIDGRNLLIPKPVVVNELNPRHVTDSTQKTTNNANLDFEHLTVQKNAMLEIAAGRENINSINLDYVMGDRTGYLHLANGQTGYVEYSTYATLRSVPPINFHVDVNSNIWLSADFQLIGIQIPAMQLDGHMVGVRNLTLEENVQMFISDTATNSKVVAGQLQPYPAGTLGMGKLAMQANALINHEDFFNMECAYIHMRFSSLISANRINVDAGEILMEGDATFDVSDRGGDGDILSGQGSVVNVSDAQTAGIGGGHGGYGGGADRNVYISGAPYGSFKTPHHTGCKGGGSQPGNGGGRIDINIVMGFHLDGNLFSVGGNARGANSGGGSGGSVHVVTQNFSGHGLIETSGGNGIQYGYGGSGGRTAVHVNWFREYTGSLIAYGGFAGSSVPATDETRNGAGGTIYVTDSNSIGLDKKEVLIVEGKPVYVDGYVRLVIDNDNRNHVLGTMVMSDTGTTPHVFEFNEVNANNHAVLWIEGDKSELIVHKFSGDRTGMMHLSGQQKVWSEYVASTSGYTVAPVSLQDRLWSRDNSTINHHIVGNTQ</sequence>
<protein>
    <submittedName>
        <fullName evidence="1">Uncharacterized protein</fullName>
    </submittedName>
</protein>
<comment type="caution">
    <text evidence="1">The sequence shown here is derived from an EMBL/GenBank/DDBJ whole genome shotgun (WGS) entry which is preliminary data.</text>
</comment>
<dbReference type="PANTHER" id="PTHR31513">
    <property type="entry name" value="EPHRIN TYPE-B RECEPTOR"/>
    <property type="match status" value="1"/>
</dbReference>